<gene>
    <name evidence="1" type="ORF">GCM10011386_07590</name>
</gene>
<keyword evidence="2" id="KW-1185">Reference proteome</keyword>
<sequence>MVVRRVNKRILILCEGMTEYLYALALQRELPKPLRRSVAIDIDHSSKNDPLHLLNEAMKRAKAAKRERNPYDTVWLFFDHDNSPHLQKVFELVEREQYHIAYTAICFEHWLVLHYENCGRAFQNADEAMRYLKKLWPEYHKTKSKAFEVLRDKLKVAIARADVLMKNQDAEMPAYMRNPHFTIPALVRYFELLKEKE</sequence>
<protein>
    <recommendedName>
        <fullName evidence="3">RloB domain-containing protein</fullName>
    </recommendedName>
</protein>
<organism evidence="1 2">
    <name type="scientific">Parapedobacter defluvii</name>
    <dbReference type="NCBI Taxonomy" id="2045106"/>
    <lineage>
        <taxon>Bacteria</taxon>
        <taxon>Pseudomonadati</taxon>
        <taxon>Bacteroidota</taxon>
        <taxon>Sphingobacteriia</taxon>
        <taxon>Sphingobacteriales</taxon>
        <taxon>Sphingobacteriaceae</taxon>
        <taxon>Parapedobacter</taxon>
    </lineage>
</organism>
<dbReference type="RefSeq" id="WP_262892304.1">
    <property type="nucleotide sequence ID" value="NZ_BMIK01000001.1"/>
</dbReference>
<evidence type="ECO:0008006" key="3">
    <source>
        <dbReference type="Google" id="ProtNLM"/>
    </source>
</evidence>
<dbReference type="InterPro" id="IPR025591">
    <property type="entry name" value="RloB"/>
</dbReference>
<comment type="caution">
    <text evidence="1">The sequence shown here is derived from an EMBL/GenBank/DDBJ whole genome shotgun (WGS) entry which is preliminary data.</text>
</comment>
<dbReference type="Pfam" id="PF13707">
    <property type="entry name" value="RloB"/>
    <property type="match status" value="1"/>
</dbReference>
<accession>A0ABQ1L2I6</accession>
<proteinExistence type="predicted"/>
<name>A0ABQ1L2I6_9SPHI</name>
<evidence type="ECO:0000313" key="1">
    <source>
        <dbReference type="EMBL" id="GGC18124.1"/>
    </source>
</evidence>
<evidence type="ECO:0000313" key="2">
    <source>
        <dbReference type="Proteomes" id="UP000597338"/>
    </source>
</evidence>
<dbReference type="EMBL" id="BMIK01000001">
    <property type="protein sequence ID" value="GGC18124.1"/>
    <property type="molecule type" value="Genomic_DNA"/>
</dbReference>
<reference evidence="2" key="1">
    <citation type="journal article" date="2019" name="Int. J. Syst. Evol. Microbiol.">
        <title>The Global Catalogue of Microorganisms (GCM) 10K type strain sequencing project: providing services to taxonomists for standard genome sequencing and annotation.</title>
        <authorList>
            <consortium name="The Broad Institute Genomics Platform"/>
            <consortium name="The Broad Institute Genome Sequencing Center for Infectious Disease"/>
            <person name="Wu L."/>
            <person name="Ma J."/>
        </authorList>
    </citation>
    <scope>NUCLEOTIDE SEQUENCE [LARGE SCALE GENOMIC DNA]</scope>
    <source>
        <strain evidence="2">CGMCC 1.15342</strain>
    </source>
</reference>
<dbReference type="Proteomes" id="UP000597338">
    <property type="component" value="Unassembled WGS sequence"/>
</dbReference>